<name>A0A919WJ58_9BACI</name>
<dbReference type="EMBL" id="BORC01000004">
    <property type="protein sequence ID" value="GIN62654.1"/>
    <property type="molecule type" value="Genomic_DNA"/>
</dbReference>
<dbReference type="CDD" id="cd05233">
    <property type="entry name" value="SDR_c"/>
    <property type="match status" value="1"/>
</dbReference>
<dbReference type="PRINTS" id="PR00081">
    <property type="entry name" value="GDHRDH"/>
</dbReference>
<protein>
    <submittedName>
        <fullName evidence="3">Dehydrogenase</fullName>
    </submittedName>
</protein>
<dbReference type="FunFam" id="3.40.50.720:FF:000084">
    <property type="entry name" value="Short-chain dehydrogenase reductase"/>
    <property type="match status" value="1"/>
</dbReference>
<dbReference type="GO" id="GO:0008206">
    <property type="term" value="P:bile acid metabolic process"/>
    <property type="evidence" value="ECO:0007669"/>
    <property type="project" value="UniProtKB-ARBA"/>
</dbReference>
<sequence length="260" mass="28076">MRLKNKTAIITGAGNGIGKETALLFAKEGANVVVTDINEEAVNQTSEEIKKSGGKAISISHNISCENDWEKVVLKTLDNYAEINILFNNAGTFLIKPLIETTLEEWQNLMNINVAGTFLGLKHVIPVMMKQNGGSIINNSSTAGLAGSVGVSLYGASKGAIRSLTKHVAMEYGSYHIRANSIYPGFIDTDMMKYRGEIDQSNEQQQSKGVPLGRIGYPQEVARTVLFLASEDSSYTTGAEFVIDGGRSAGRSPSKGEMYE</sequence>
<dbReference type="RefSeq" id="WP_212933893.1">
    <property type="nucleotide sequence ID" value="NZ_BORC01000004.1"/>
</dbReference>
<comment type="caution">
    <text evidence="3">The sequence shown here is derived from an EMBL/GenBank/DDBJ whole genome shotgun (WGS) entry which is preliminary data.</text>
</comment>
<dbReference type="PRINTS" id="PR00080">
    <property type="entry name" value="SDRFAMILY"/>
</dbReference>
<dbReference type="SUPFAM" id="SSF51735">
    <property type="entry name" value="NAD(P)-binding Rossmann-fold domains"/>
    <property type="match status" value="1"/>
</dbReference>
<gene>
    <name evidence="3" type="ORF">J27TS8_26470</name>
</gene>
<dbReference type="Proteomes" id="UP000682111">
    <property type="component" value="Unassembled WGS sequence"/>
</dbReference>
<dbReference type="AlphaFoldDB" id="A0A919WJ58"/>
<evidence type="ECO:0000313" key="4">
    <source>
        <dbReference type="Proteomes" id="UP000682111"/>
    </source>
</evidence>
<organism evidence="3 4">
    <name type="scientific">Robertmurraya siralis</name>
    <dbReference type="NCBI Taxonomy" id="77777"/>
    <lineage>
        <taxon>Bacteria</taxon>
        <taxon>Bacillati</taxon>
        <taxon>Bacillota</taxon>
        <taxon>Bacilli</taxon>
        <taxon>Bacillales</taxon>
        <taxon>Bacillaceae</taxon>
        <taxon>Robertmurraya</taxon>
    </lineage>
</organism>
<dbReference type="Gene3D" id="3.40.50.720">
    <property type="entry name" value="NAD(P)-binding Rossmann-like Domain"/>
    <property type="match status" value="1"/>
</dbReference>
<dbReference type="InterPro" id="IPR020904">
    <property type="entry name" value="Sc_DH/Rdtase_CS"/>
</dbReference>
<dbReference type="InterPro" id="IPR002347">
    <property type="entry name" value="SDR_fam"/>
</dbReference>
<evidence type="ECO:0000313" key="3">
    <source>
        <dbReference type="EMBL" id="GIN62654.1"/>
    </source>
</evidence>
<dbReference type="GO" id="GO:0016491">
    <property type="term" value="F:oxidoreductase activity"/>
    <property type="evidence" value="ECO:0007669"/>
    <property type="project" value="UniProtKB-KW"/>
</dbReference>
<dbReference type="NCBIfam" id="NF005559">
    <property type="entry name" value="PRK07231.1"/>
    <property type="match status" value="1"/>
</dbReference>
<reference evidence="3" key="1">
    <citation type="submission" date="2021-03" db="EMBL/GenBank/DDBJ databases">
        <title>Antimicrobial resistance genes in bacteria isolated from Japanese honey, and their potential for conferring macrolide and lincosamide resistance in the American foulbrood pathogen Paenibacillus larvae.</title>
        <authorList>
            <person name="Okamoto M."/>
            <person name="Kumagai M."/>
            <person name="Kanamori H."/>
            <person name="Takamatsu D."/>
        </authorList>
    </citation>
    <scope>NUCLEOTIDE SEQUENCE</scope>
    <source>
        <strain evidence="3">J27TS8</strain>
    </source>
</reference>
<dbReference type="PANTHER" id="PTHR24321">
    <property type="entry name" value="DEHYDROGENASES, SHORT CHAIN"/>
    <property type="match status" value="1"/>
</dbReference>
<dbReference type="InterPro" id="IPR036291">
    <property type="entry name" value="NAD(P)-bd_dom_sf"/>
</dbReference>
<dbReference type="PANTHER" id="PTHR24321:SF8">
    <property type="entry name" value="ESTRADIOL 17-BETA-DEHYDROGENASE 8-RELATED"/>
    <property type="match status" value="1"/>
</dbReference>
<evidence type="ECO:0000256" key="1">
    <source>
        <dbReference type="ARBA" id="ARBA00006484"/>
    </source>
</evidence>
<proteinExistence type="inferred from homology"/>
<dbReference type="PROSITE" id="PS00061">
    <property type="entry name" value="ADH_SHORT"/>
    <property type="match status" value="1"/>
</dbReference>
<comment type="similarity">
    <text evidence="1">Belongs to the short-chain dehydrogenases/reductases (SDR) family.</text>
</comment>
<evidence type="ECO:0000256" key="2">
    <source>
        <dbReference type="ARBA" id="ARBA00023002"/>
    </source>
</evidence>
<accession>A0A919WJ58</accession>
<keyword evidence="2" id="KW-0560">Oxidoreductase</keyword>
<keyword evidence="4" id="KW-1185">Reference proteome</keyword>
<dbReference type="Pfam" id="PF13561">
    <property type="entry name" value="adh_short_C2"/>
    <property type="match status" value="1"/>
</dbReference>